<evidence type="ECO:0000313" key="5">
    <source>
        <dbReference type="Proteomes" id="UP000823661"/>
    </source>
</evidence>
<dbReference type="InterPro" id="IPR001599">
    <property type="entry name" value="Macroglobln_a2"/>
</dbReference>
<feature type="signal peptide" evidence="2">
    <location>
        <begin position="1"/>
        <end position="33"/>
    </location>
</feature>
<dbReference type="SMART" id="SM01360">
    <property type="entry name" value="A2M"/>
    <property type="match status" value="1"/>
</dbReference>
<feature type="domain" description="Alpha-2-macroglobulin" evidence="3">
    <location>
        <begin position="1126"/>
        <end position="1216"/>
    </location>
</feature>
<dbReference type="InterPro" id="IPR041246">
    <property type="entry name" value="Bact_MG10"/>
</dbReference>
<gene>
    <name evidence="4" type="ORF">IAC06_02105</name>
</gene>
<evidence type="ECO:0000259" key="3">
    <source>
        <dbReference type="SMART" id="SM01360"/>
    </source>
</evidence>
<protein>
    <recommendedName>
        <fullName evidence="3">Alpha-2-macroglobulin domain-containing protein</fullName>
    </recommendedName>
</protein>
<dbReference type="Pfam" id="PF00207">
    <property type="entry name" value="A2M"/>
    <property type="match status" value="1"/>
</dbReference>
<reference evidence="4" key="1">
    <citation type="submission" date="2020-10" db="EMBL/GenBank/DDBJ databases">
        <authorList>
            <person name="Gilroy R."/>
        </authorList>
    </citation>
    <scope>NUCLEOTIDE SEQUENCE</scope>
    <source>
        <strain evidence="4">B1-20833</strain>
    </source>
</reference>
<evidence type="ECO:0000256" key="2">
    <source>
        <dbReference type="SAM" id="SignalP"/>
    </source>
</evidence>
<keyword evidence="2" id="KW-0732">Signal</keyword>
<dbReference type="Pfam" id="PF17973">
    <property type="entry name" value="bMG10"/>
    <property type="match status" value="1"/>
</dbReference>
<evidence type="ECO:0000256" key="1">
    <source>
        <dbReference type="ARBA" id="ARBA00010556"/>
    </source>
</evidence>
<dbReference type="Proteomes" id="UP000823661">
    <property type="component" value="Unassembled WGS sequence"/>
</dbReference>
<comment type="similarity">
    <text evidence="1">Belongs to the protease inhibitor I39 (alpha-2-macroglobulin) family. Bacterial alpha-2-macroglobulin subfamily.</text>
</comment>
<dbReference type="Gene3D" id="2.60.40.1930">
    <property type="match status" value="1"/>
</dbReference>
<dbReference type="PANTHER" id="PTHR40094">
    <property type="entry name" value="ALPHA-2-MACROGLOBULIN HOMOLOG"/>
    <property type="match status" value="1"/>
</dbReference>
<dbReference type="InterPro" id="IPR051802">
    <property type="entry name" value="YfhM-like"/>
</dbReference>
<comment type="caution">
    <text evidence="4">The sequence shown here is derived from an EMBL/GenBank/DDBJ whole genome shotgun (WGS) entry which is preliminary data.</text>
</comment>
<sequence length="1869" mass="206111">MKIFTRIATVMSVLCAVAAAVFMAAVFPGYSDAATVERGKDMKTDDDGHVLIALWKEYEAARSADLPQKEADALDMIMKKALGQNLTWDYYDAAVKWFNAVTSRNWKLYDRSRLRIMDDAGVLSDPVVDYSLMRSGLLDGAVDMEWFSANVLEKAAYLKRNCSRAFYAKDAALVPSMYCPAFIIPLISNDYEYLLWSVFQYGRGWRNSDVADAARKELENYLEGSYPSGTFLEYLSVLDGQGGADLKDCAGSGDGMSGDRLKDMLDERRTAFEDFAAEYDGKAVALYAMAQVLLDRKSFLDMGLAGMYGISSPESSDYVTLREDCWAFEKIRKSFRGYEKNVSECITSVSDLAEGLDAENVSLYTDEYTVGVVFRNVASAQLELRRDGMDGETVHTAGIENPYAGYYLPDTVKYKLPAIPDGDYVLVCRYGKEETALSYPVSSLSVAQRTVRDSGCGIYLAWQKSGRPVEKADIEILSKGDTVLTVEDFEFDGFTSLQDMLDEVSSEHDGALTIRCSFIDDEGLYRRSPDLFLPESGLKPLSSGSTAGQEPARRLAARIFKDRGAFNPGDSVQFKVVLYSYSGVSDCAVQAGRDIKVWLTDPDGSTVSEMTLKTNGFGSADGSFLLPETIKGGTYYISVNVSGSYGFIARSALTVDEFVLPTYTMEFENGKDVWFSGDTVVVRGRLSSYSGHPVSSARIEYTVESYVSGASPLRGETEAGDDGSFEIRFKAWTPDGDGDRLYFCYPSVKVTDLTGETYEWSAGPVYVNPGMTVFTHLRNEAEGSVDMLPGAAGDGDVALMSCDTAIISFSLTSSLPECPVEYEIIHNGRHIMSGSVMSGDETAVDLSGQPSGIYCLKARSVYTRSDGRRLEAEDEMYMLKVSASDTVMDFGVESFFRKMDDGRVSALVGVGDGRQWYVVEVYDATGRLLKSEIVMLEGRNGKEDSVRQIGYDFDMAWTDAVSMRIFGFRNGDSRSVMFTYSRSDTAEWNLPLEFTRFVDMTLPGSAAVFSLKTLPGVECAVSVYDRSTDNIRSNRWSAVRFSEPSPVYVRVRSQTGRTGYVHYEEMIPFQLVEGSSMNLYGAHPVMRTKSAADINAEMLEEAAVSDAGESGDARDDVTVRSRFDKTLAFLPSLLSDSDGNVEFNVDVTDRLSTYYVSVFAHDRQMRNSVLGREMLVSLPVKVSVVEPRFLYEGDRYCLKASVSNSSENTLAGEMALYVYGSKDYMHSDPVDVRSVSLTAGAGSAASAEFCMDVPSYLDTLGFKIVYTAELDGVSVSDAMFVSVPVLKTVQTLSEAHSTVLLPGMDTDSLKRSLEGAFTGVSPYGAGYKEISIMDMLMESVPRKTEPQSKDVLALTEAFYMRKISSAVRYGSERQGTDISGCEAADTASRDDIGLEESIFACRNRDGGFGWFEGFPSSPVITAVVLERFASLIDRGLYNFQAESEVAYLDSLQFCKDRPSWYGGISLQQYLYVRSMYNEIPLMVSVSGKDLKEFTGKVRDYLLPKQDRGLDDNILAKARRAAVLISLSRPESESLALSFGLKKRDLKKMRSSAEADILSLSEYAVQHPSGGMYFPNAVMPFRALLESEVYAHSMLCDLMQRYSDETAAAAGPDGHTDGSLSEKAGVIAEGVRLWLMIQKETQQWDADPAYVNAVTAVLDGSDAVKSTRIAVMSKRYEMSFDEIVSAGNGMTIERQWYRVVSGISAEEADSLSRIRPSGDADGRRPVRYGTGTWLFPVMEGDTLETGDKVVAQYRIWSQENRSFVRLVSPYYAALRPVDQLSGSTGGWFRPVIVSGAGVSRISVTPSGYREVKYDRTIYCFDVCPEENISFNEEFYVTQAGTFTAPAVTVECLYSPHYRANGAASAELRSE</sequence>
<accession>A0A9D9HEW8</accession>
<name>A0A9D9HEW8_9BACT</name>
<dbReference type="PANTHER" id="PTHR40094:SF1">
    <property type="entry name" value="UBIQUITIN DOMAIN-CONTAINING PROTEIN"/>
    <property type="match status" value="1"/>
</dbReference>
<dbReference type="GO" id="GO:0004866">
    <property type="term" value="F:endopeptidase inhibitor activity"/>
    <property type="evidence" value="ECO:0007669"/>
    <property type="project" value="InterPro"/>
</dbReference>
<feature type="chain" id="PRO_5039557337" description="Alpha-2-macroglobulin domain-containing protein" evidence="2">
    <location>
        <begin position="34"/>
        <end position="1869"/>
    </location>
</feature>
<reference evidence="4" key="2">
    <citation type="journal article" date="2021" name="PeerJ">
        <title>Extensive microbial diversity within the chicken gut microbiome revealed by metagenomics and culture.</title>
        <authorList>
            <person name="Gilroy R."/>
            <person name="Ravi A."/>
            <person name="Getino M."/>
            <person name="Pursley I."/>
            <person name="Horton D.L."/>
            <person name="Alikhan N.F."/>
            <person name="Baker D."/>
            <person name="Gharbi K."/>
            <person name="Hall N."/>
            <person name="Watson M."/>
            <person name="Adriaenssens E.M."/>
            <person name="Foster-Nyarko E."/>
            <person name="Jarju S."/>
            <person name="Secka A."/>
            <person name="Antonio M."/>
            <person name="Oren A."/>
            <person name="Chaudhuri R.R."/>
            <person name="La Ragione R."/>
            <person name="Hildebrand F."/>
            <person name="Pallen M.J."/>
        </authorList>
    </citation>
    <scope>NUCLEOTIDE SEQUENCE</scope>
    <source>
        <strain evidence="4">B1-20833</strain>
    </source>
</reference>
<dbReference type="Pfam" id="PF01835">
    <property type="entry name" value="MG2"/>
    <property type="match status" value="1"/>
</dbReference>
<dbReference type="EMBL" id="JADIMI010000018">
    <property type="protein sequence ID" value="MBO8451665.1"/>
    <property type="molecule type" value="Genomic_DNA"/>
</dbReference>
<evidence type="ECO:0000313" key="4">
    <source>
        <dbReference type="EMBL" id="MBO8451665.1"/>
    </source>
</evidence>
<proteinExistence type="inferred from homology"/>
<dbReference type="InterPro" id="IPR002890">
    <property type="entry name" value="MG2"/>
</dbReference>
<organism evidence="4 5">
    <name type="scientific">Candidatus Cryptobacteroides intestinavium</name>
    <dbReference type="NCBI Taxonomy" id="2840766"/>
    <lineage>
        <taxon>Bacteria</taxon>
        <taxon>Pseudomonadati</taxon>
        <taxon>Bacteroidota</taxon>
        <taxon>Bacteroidia</taxon>
        <taxon>Bacteroidales</taxon>
        <taxon>Candidatus Cryptobacteroides</taxon>
    </lineage>
</organism>